<dbReference type="InterPro" id="IPR051487">
    <property type="entry name" value="Ser/Thr_Proteases_Immune/Dev"/>
</dbReference>
<keyword evidence="5" id="KW-1185">Reference proteome</keyword>
<dbReference type="PROSITE" id="PS50240">
    <property type="entry name" value="TRYPSIN_DOM"/>
    <property type="match status" value="1"/>
</dbReference>
<feature type="compositionally biased region" description="Low complexity" evidence="3">
    <location>
        <begin position="72"/>
        <end position="96"/>
    </location>
</feature>
<dbReference type="GeneID" id="111596191"/>
<organism evidence="5 6">
    <name type="scientific">Drosophila hydei</name>
    <name type="common">Fruit fly</name>
    <dbReference type="NCBI Taxonomy" id="7224"/>
    <lineage>
        <taxon>Eukaryota</taxon>
        <taxon>Metazoa</taxon>
        <taxon>Ecdysozoa</taxon>
        <taxon>Arthropoda</taxon>
        <taxon>Hexapoda</taxon>
        <taxon>Insecta</taxon>
        <taxon>Pterygota</taxon>
        <taxon>Neoptera</taxon>
        <taxon>Endopterygota</taxon>
        <taxon>Diptera</taxon>
        <taxon>Brachycera</taxon>
        <taxon>Muscomorpha</taxon>
        <taxon>Ephydroidea</taxon>
        <taxon>Drosophilidae</taxon>
        <taxon>Drosophila</taxon>
    </lineage>
</organism>
<dbReference type="RefSeq" id="XP_023166064.2">
    <property type="nucleotide sequence ID" value="XM_023310296.2"/>
</dbReference>
<accession>A0A6J1LI71</accession>
<dbReference type="KEGG" id="dhe:111596191"/>
<dbReference type="SUPFAM" id="SSF50494">
    <property type="entry name" value="Trypsin-like serine proteases"/>
    <property type="match status" value="1"/>
</dbReference>
<dbReference type="InterPro" id="IPR001254">
    <property type="entry name" value="Trypsin_dom"/>
</dbReference>
<evidence type="ECO:0000256" key="2">
    <source>
        <dbReference type="ARBA" id="ARBA00024195"/>
    </source>
</evidence>
<dbReference type="AlphaFoldDB" id="A0A6J1LI71"/>
<keyword evidence="1" id="KW-1015">Disulfide bond</keyword>
<evidence type="ECO:0000313" key="5">
    <source>
        <dbReference type="Proteomes" id="UP000504633"/>
    </source>
</evidence>
<dbReference type="OrthoDB" id="7468414at2759"/>
<comment type="similarity">
    <text evidence="2">Belongs to the peptidase S1 family. CLIP subfamily.</text>
</comment>
<dbReference type="GO" id="GO:0004252">
    <property type="term" value="F:serine-type endopeptidase activity"/>
    <property type="evidence" value="ECO:0007669"/>
    <property type="project" value="InterPro"/>
</dbReference>
<dbReference type="PANTHER" id="PTHR24256">
    <property type="entry name" value="TRYPTASE-RELATED"/>
    <property type="match status" value="1"/>
</dbReference>
<reference evidence="6" key="1">
    <citation type="submission" date="2025-08" db="UniProtKB">
        <authorList>
            <consortium name="RefSeq"/>
        </authorList>
    </citation>
    <scope>IDENTIFICATION</scope>
    <source>
        <strain evidence="6">15085-1641.00</strain>
        <tissue evidence="6">Whole body</tissue>
    </source>
</reference>
<name>A0A6J1LI71_DROHY</name>
<dbReference type="Gene3D" id="2.40.10.10">
    <property type="entry name" value="Trypsin-like serine proteases"/>
    <property type="match status" value="2"/>
</dbReference>
<proteinExistence type="inferred from homology"/>
<dbReference type="SMART" id="SM00020">
    <property type="entry name" value="Tryp_SPc"/>
    <property type="match status" value="1"/>
</dbReference>
<feature type="region of interest" description="Disordered" evidence="3">
    <location>
        <begin position="72"/>
        <end position="100"/>
    </location>
</feature>
<dbReference type="Pfam" id="PF00089">
    <property type="entry name" value="Trypsin"/>
    <property type="match status" value="1"/>
</dbReference>
<gene>
    <name evidence="6" type="primary">LOC111596191</name>
</gene>
<dbReference type="Proteomes" id="UP000504633">
    <property type="component" value="Unplaced"/>
</dbReference>
<protein>
    <submittedName>
        <fullName evidence="6">Phenoloxidase-activating factor 2-like</fullName>
    </submittedName>
</protein>
<evidence type="ECO:0000256" key="1">
    <source>
        <dbReference type="ARBA" id="ARBA00023157"/>
    </source>
</evidence>
<evidence type="ECO:0000313" key="6">
    <source>
        <dbReference type="RefSeq" id="XP_023166064.2"/>
    </source>
</evidence>
<dbReference type="InterPro" id="IPR043504">
    <property type="entry name" value="Peptidase_S1_PA_chymotrypsin"/>
</dbReference>
<dbReference type="InterPro" id="IPR009003">
    <property type="entry name" value="Peptidase_S1_PA"/>
</dbReference>
<sequence length="396" mass="44318">MLSTICLGVVAQDFSLDDFFKEVNQLESYRTELIGNIISLVKNKRSVTEFESAVNDTFKKLEKLYESVNFPSDTTKTTSTTPAPTRASTTTTTTTAPINKPIPKCGNSENIICVKHWNCQDQKKKQNKYVIDLNAPNNCHYLEVCCNTAQIRNDSLPIAVESEWPRCGDTNSKGVYMNIVSRNAEHANFGEFPWIVGVFRKSNVFLTGGSLIASRVVLSTAMEVNMLTDLKVRAGDWDIATENEILPYQEREVNRTVSMLAQRNNIALLILKAKFNLVPHIGLICLPENGLFNLGSCRVVGWNDRLKRGRQLMTSMTMNLMKCANGTADGLICGKGHQRTLKYATGAALVCPKINESDDRYYQVGIWSHGDGIDANIMFTNVTKFLTWIQDETARF</sequence>
<evidence type="ECO:0000259" key="4">
    <source>
        <dbReference type="PROSITE" id="PS50240"/>
    </source>
</evidence>
<feature type="domain" description="Peptidase S1" evidence="4">
    <location>
        <begin position="179"/>
        <end position="394"/>
    </location>
</feature>
<dbReference type="GO" id="GO:0006508">
    <property type="term" value="P:proteolysis"/>
    <property type="evidence" value="ECO:0007669"/>
    <property type="project" value="InterPro"/>
</dbReference>
<evidence type="ECO:0000256" key="3">
    <source>
        <dbReference type="SAM" id="MobiDB-lite"/>
    </source>
</evidence>